<name>A0A0A9GQL6_ARUDO</name>
<dbReference type="AlphaFoldDB" id="A0A0A9GQL6"/>
<proteinExistence type="predicted"/>
<protein>
    <submittedName>
        <fullName evidence="1">Uncharacterized protein</fullName>
    </submittedName>
</protein>
<sequence length="131" mass="14386">MSPSVTHCMMFVPCCRHEGSSLSAKRSFKVATWALDFNCSKSCLEERQAVESRDFLVLFLFLSPSLLSVISVPPENDEFNASRDNALSSCLIVSLLSLGGSSGTTEFCFLLTSVDEDTNRLSLPCEPMNFS</sequence>
<reference evidence="1" key="1">
    <citation type="submission" date="2014-09" db="EMBL/GenBank/DDBJ databases">
        <authorList>
            <person name="Magalhaes I.L.F."/>
            <person name="Oliveira U."/>
            <person name="Santos F.R."/>
            <person name="Vidigal T.H.D.A."/>
            <person name="Brescovit A.D."/>
            <person name="Santos A.J."/>
        </authorList>
    </citation>
    <scope>NUCLEOTIDE SEQUENCE</scope>
    <source>
        <tissue evidence="1">Shoot tissue taken approximately 20 cm above the soil surface</tissue>
    </source>
</reference>
<organism evidence="1">
    <name type="scientific">Arundo donax</name>
    <name type="common">Giant reed</name>
    <name type="synonym">Donax arundinaceus</name>
    <dbReference type="NCBI Taxonomy" id="35708"/>
    <lineage>
        <taxon>Eukaryota</taxon>
        <taxon>Viridiplantae</taxon>
        <taxon>Streptophyta</taxon>
        <taxon>Embryophyta</taxon>
        <taxon>Tracheophyta</taxon>
        <taxon>Spermatophyta</taxon>
        <taxon>Magnoliopsida</taxon>
        <taxon>Liliopsida</taxon>
        <taxon>Poales</taxon>
        <taxon>Poaceae</taxon>
        <taxon>PACMAD clade</taxon>
        <taxon>Arundinoideae</taxon>
        <taxon>Arundineae</taxon>
        <taxon>Arundo</taxon>
    </lineage>
</organism>
<reference evidence="1" key="2">
    <citation type="journal article" date="2015" name="Data Brief">
        <title>Shoot transcriptome of the giant reed, Arundo donax.</title>
        <authorList>
            <person name="Barrero R.A."/>
            <person name="Guerrero F.D."/>
            <person name="Moolhuijzen P."/>
            <person name="Goolsby J.A."/>
            <person name="Tidwell J."/>
            <person name="Bellgard S.E."/>
            <person name="Bellgard M.I."/>
        </authorList>
    </citation>
    <scope>NUCLEOTIDE SEQUENCE</scope>
    <source>
        <tissue evidence="1">Shoot tissue taken approximately 20 cm above the soil surface</tissue>
    </source>
</reference>
<accession>A0A0A9GQL6</accession>
<dbReference type="EMBL" id="GBRH01174923">
    <property type="protein sequence ID" value="JAE22973.1"/>
    <property type="molecule type" value="Transcribed_RNA"/>
</dbReference>
<evidence type="ECO:0000313" key="1">
    <source>
        <dbReference type="EMBL" id="JAE22973.1"/>
    </source>
</evidence>